<dbReference type="Pfam" id="PF09815">
    <property type="entry name" value="XK-related"/>
    <property type="match status" value="1"/>
</dbReference>
<organism evidence="7 8">
    <name type="scientific">Triparma laevis f. inornata</name>
    <dbReference type="NCBI Taxonomy" id="1714386"/>
    <lineage>
        <taxon>Eukaryota</taxon>
        <taxon>Sar</taxon>
        <taxon>Stramenopiles</taxon>
        <taxon>Ochrophyta</taxon>
        <taxon>Bolidophyceae</taxon>
        <taxon>Parmales</taxon>
        <taxon>Triparmaceae</taxon>
        <taxon>Triparma</taxon>
    </lineage>
</organism>
<evidence type="ECO:0000256" key="5">
    <source>
        <dbReference type="ARBA" id="ARBA00023136"/>
    </source>
</evidence>
<comment type="caution">
    <text evidence="7">The sequence shown here is derived from an EMBL/GenBank/DDBJ whole genome shotgun (WGS) entry which is preliminary data.</text>
</comment>
<feature type="transmembrane region" description="Helical" evidence="6">
    <location>
        <begin position="295"/>
        <end position="314"/>
    </location>
</feature>
<reference evidence="8" key="1">
    <citation type="journal article" date="2023" name="Commun. Biol.">
        <title>Genome analysis of Parmales, the sister group of diatoms, reveals the evolutionary specialization of diatoms from phago-mixotrophs to photoautotrophs.</title>
        <authorList>
            <person name="Ban H."/>
            <person name="Sato S."/>
            <person name="Yoshikawa S."/>
            <person name="Yamada K."/>
            <person name="Nakamura Y."/>
            <person name="Ichinomiya M."/>
            <person name="Sato N."/>
            <person name="Blanc-Mathieu R."/>
            <person name="Endo H."/>
            <person name="Kuwata A."/>
            <person name="Ogata H."/>
        </authorList>
    </citation>
    <scope>NUCLEOTIDE SEQUENCE [LARGE SCALE GENOMIC DNA]</scope>
</reference>
<dbReference type="GO" id="GO:0005886">
    <property type="term" value="C:plasma membrane"/>
    <property type="evidence" value="ECO:0007669"/>
    <property type="project" value="UniProtKB-ARBA"/>
</dbReference>
<evidence type="ECO:0000256" key="6">
    <source>
        <dbReference type="SAM" id="Phobius"/>
    </source>
</evidence>
<feature type="transmembrane region" description="Helical" evidence="6">
    <location>
        <begin position="196"/>
        <end position="219"/>
    </location>
</feature>
<comment type="similarity">
    <text evidence="2">Belongs to the XK family.</text>
</comment>
<gene>
    <name evidence="7" type="ORF">TL16_g07305</name>
</gene>
<dbReference type="EMBL" id="BLQM01000229">
    <property type="protein sequence ID" value="GMH77136.1"/>
    <property type="molecule type" value="Genomic_DNA"/>
</dbReference>
<evidence type="ECO:0000256" key="3">
    <source>
        <dbReference type="ARBA" id="ARBA00022692"/>
    </source>
</evidence>
<dbReference type="Proteomes" id="UP001162640">
    <property type="component" value="Unassembled WGS sequence"/>
</dbReference>
<accession>A0A9W7AQ55</accession>
<feature type="transmembrane region" description="Helical" evidence="6">
    <location>
        <begin position="380"/>
        <end position="398"/>
    </location>
</feature>
<sequence>MESDEFTELIGNIKIDCSETQLDRLITVAQTLKRAPVDENLSPPQASPMREAEIVRRVENRRNSMAGSSIPEVEKANLESMGVAVIKVMGWAGASSENITELVEQFDGVVASSYDVVGDVTKWFEKSVPTTGMSNEEREGFKQFLIGVAKRNRTAKKMARIGVALKIGFTLFLNYVDIVTDLLVAQSYLDSKDYKTAYATAGFAFLAILCQALGTFFQYANKSWKERFARMLLALLGLSPLIEGASVWMGKEDSELLFSGPVMYALMKAIEIAFESIPESIIQVGGLIKATNGDIKGIQIIGVITSIVTGAFIMTDGNFGFILSKYLAKPLDPYYGWISKIGGWEKKRQMFGMFLFNACYFAQFVFAMSLFTQAFGSRKLLAALLGTEFCVVCAYMALKGELCGVALLRHPTNSAKYIFPFIMWMLEYLLVCAVPILIAAAPCELGPEVFAGTIVWRLLTNGGLIFISLPKLDSEHYLDLNSGMQGYFITLGLAFVGLIIFFMNCDSNFDKSLFWRPKSGKQHVRECWRDVKIWSKSWKTKDEEVYKGWIECIHPTYLPFDLMADWICGEVVEKYEVKNVERPEWMNKIGEGKFIKRITEVYSWGGGDEDGEKIDEALERLFGRSVADLEMGADGLSKTFRKSKRGKRSWRGFEKVEPEAN</sequence>
<evidence type="ECO:0000256" key="1">
    <source>
        <dbReference type="ARBA" id="ARBA00004141"/>
    </source>
</evidence>
<evidence type="ECO:0000313" key="7">
    <source>
        <dbReference type="EMBL" id="GMH77136.1"/>
    </source>
</evidence>
<dbReference type="InterPro" id="IPR018629">
    <property type="entry name" value="XK-rel"/>
</dbReference>
<name>A0A9W7AQ55_9STRA</name>
<feature type="transmembrane region" description="Helical" evidence="6">
    <location>
        <begin position="454"/>
        <end position="472"/>
    </location>
</feature>
<keyword evidence="4 6" id="KW-1133">Transmembrane helix</keyword>
<keyword evidence="5 6" id="KW-0472">Membrane</keyword>
<feature type="transmembrane region" description="Helical" evidence="6">
    <location>
        <begin position="484"/>
        <end position="503"/>
    </location>
</feature>
<comment type="subcellular location">
    <subcellularLocation>
        <location evidence="1">Membrane</location>
        <topology evidence="1">Multi-pass membrane protein</topology>
    </subcellularLocation>
</comment>
<evidence type="ECO:0000256" key="2">
    <source>
        <dbReference type="ARBA" id="ARBA00008789"/>
    </source>
</evidence>
<feature type="transmembrane region" description="Helical" evidence="6">
    <location>
        <begin position="350"/>
        <end position="371"/>
    </location>
</feature>
<evidence type="ECO:0000313" key="8">
    <source>
        <dbReference type="Proteomes" id="UP001162640"/>
    </source>
</evidence>
<protein>
    <submittedName>
        <fullName evidence="7">Uncharacterized protein</fullName>
    </submittedName>
</protein>
<proteinExistence type="inferred from homology"/>
<feature type="transmembrane region" description="Helical" evidence="6">
    <location>
        <begin position="418"/>
        <end position="442"/>
    </location>
</feature>
<dbReference type="AlphaFoldDB" id="A0A9W7AQ55"/>
<evidence type="ECO:0000256" key="4">
    <source>
        <dbReference type="ARBA" id="ARBA00022989"/>
    </source>
</evidence>
<feature type="transmembrane region" description="Helical" evidence="6">
    <location>
        <begin position="158"/>
        <end position="176"/>
    </location>
</feature>
<keyword evidence="3 6" id="KW-0812">Transmembrane</keyword>